<organism evidence="1">
    <name type="scientific">Anguilla anguilla</name>
    <name type="common">European freshwater eel</name>
    <name type="synonym">Muraena anguilla</name>
    <dbReference type="NCBI Taxonomy" id="7936"/>
    <lineage>
        <taxon>Eukaryota</taxon>
        <taxon>Metazoa</taxon>
        <taxon>Chordata</taxon>
        <taxon>Craniata</taxon>
        <taxon>Vertebrata</taxon>
        <taxon>Euteleostomi</taxon>
        <taxon>Actinopterygii</taxon>
        <taxon>Neopterygii</taxon>
        <taxon>Teleostei</taxon>
        <taxon>Anguilliformes</taxon>
        <taxon>Anguillidae</taxon>
        <taxon>Anguilla</taxon>
    </lineage>
</organism>
<reference evidence="1" key="1">
    <citation type="submission" date="2014-11" db="EMBL/GenBank/DDBJ databases">
        <authorList>
            <person name="Amaro Gonzalez C."/>
        </authorList>
    </citation>
    <scope>NUCLEOTIDE SEQUENCE</scope>
</reference>
<accession>A0A0E9T1R7</accession>
<evidence type="ECO:0000313" key="1">
    <source>
        <dbReference type="EMBL" id="JAH47546.1"/>
    </source>
</evidence>
<name>A0A0E9T1R7_ANGAN</name>
<protein>
    <submittedName>
        <fullName evidence="1">Uncharacterized protein</fullName>
    </submittedName>
</protein>
<reference evidence="1" key="2">
    <citation type="journal article" date="2015" name="Fish Shellfish Immunol.">
        <title>Early steps in the European eel (Anguilla anguilla)-Vibrio vulnificus interaction in the gills: Role of the RtxA13 toxin.</title>
        <authorList>
            <person name="Callol A."/>
            <person name="Pajuelo D."/>
            <person name="Ebbesson L."/>
            <person name="Teles M."/>
            <person name="MacKenzie S."/>
            <person name="Amaro C."/>
        </authorList>
    </citation>
    <scope>NUCLEOTIDE SEQUENCE</scope>
</reference>
<dbReference type="AlphaFoldDB" id="A0A0E9T1R7"/>
<proteinExistence type="predicted"/>
<sequence length="30" mass="3591">MNTYEHSKNCVEILMNLYLHAAYLKFFVVV</sequence>
<dbReference type="EMBL" id="GBXM01061031">
    <property type="protein sequence ID" value="JAH47546.1"/>
    <property type="molecule type" value="Transcribed_RNA"/>
</dbReference>